<dbReference type="EMBL" id="DVIT01000006">
    <property type="protein sequence ID" value="HIS46221.1"/>
    <property type="molecule type" value="Genomic_DNA"/>
</dbReference>
<feature type="domain" description="FAD-dependent oxidoreductase 2 FAD-binding" evidence="12">
    <location>
        <begin position="6"/>
        <end position="370"/>
    </location>
</feature>
<dbReference type="Gene3D" id="3.90.700.10">
    <property type="entry name" value="Succinate dehydrogenase/fumarate reductase flavoprotein, catalytic domain"/>
    <property type="match status" value="1"/>
</dbReference>
<dbReference type="PRINTS" id="PR00368">
    <property type="entry name" value="FADPNR"/>
</dbReference>
<dbReference type="PANTHER" id="PTHR42716">
    <property type="entry name" value="L-ASPARTATE OXIDASE"/>
    <property type="match status" value="1"/>
</dbReference>
<sequence>MEKLYDVVIVGTGAAGLYCALNLPSRIRTLVISKEKADESDSFLAQGGICMLCGEDDYEPYFTDTIRAGHFENDQKAVDLMIRSSNSIIRDLIARGVEFSRNSQGGLNFTREGAHSRPRILFHEDVTGREITSTLLDQARRQSHITIMENTAMIDLIAKDNICGGIVIMDENDRIHTISADYVVLACGGLGGLYKNSTNFPHITGDALAIALKHHITLEHLDYIQIHPTTLYSTKPGRRFLISESVRGEGALLYDKHGQRFTNELQPRDLLSQAIWKQMEIDGTDFVLEDMRPLGQQTILEHFPNIYHHCLEEGYDVLKEPIPVVPAQHYFMGGIKTDLSGRTSMKRLYACGETSCSGVHGKNRLASNSLLESLVFAQRAADDILFGSSQNPCPADLPDISAYPDRQTLFSQFRQDVQKAIQKAEQHAG</sequence>
<dbReference type="InterPro" id="IPR003953">
    <property type="entry name" value="FAD-dep_OxRdtase_2_FAD-bd"/>
</dbReference>
<evidence type="ECO:0000256" key="3">
    <source>
        <dbReference type="ARBA" id="ARBA00008562"/>
    </source>
</evidence>
<dbReference type="AlphaFoldDB" id="A0A9D1F2A4"/>
<dbReference type="GO" id="GO:0008734">
    <property type="term" value="F:L-aspartate oxidase activity"/>
    <property type="evidence" value="ECO:0007669"/>
    <property type="project" value="UniProtKB-EC"/>
</dbReference>
<organism evidence="13 14">
    <name type="scientific">Candidatus Scybalocola faecigallinarum</name>
    <dbReference type="NCBI Taxonomy" id="2840941"/>
    <lineage>
        <taxon>Bacteria</taxon>
        <taxon>Bacillati</taxon>
        <taxon>Bacillota</taxon>
        <taxon>Clostridia</taxon>
        <taxon>Lachnospirales</taxon>
        <taxon>Lachnospiraceae</taxon>
        <taxon>Lachnospiraceae incertae sedis</taxon>
        <taxon>Candidatus Scybalocola (ex Gilroy et al. 2021)</taxon>
    </lineage>
</organism>
<dbReference type="PANTHER" id="PTHR42716:SF2">
    <property type="entry name" value="L-ASPARTATE OXIDASE, CHLOROPLASTIC"/>
    <property type="match status" value="1"/>
</dbReference>
<reference evidence="13" key="1">
    <citation type="submission" date="2020-10" db="EMBL/GenBank/DDBJ databases">
        <authorList>
            <person name="Gilroy R."/>
        </authorList>
    </citation>
    <scope>NUCLEOTIDE SEQUENCE</scope>
    <source>
        <strain evidence="13">CHK178-757</strain>
    </source>
</reference>
<reference evidence="13" key="2">
    <citation type="journal article" date="2021" name="PeerJ">
        <title>Extensive microbial diversity within the chicken gut microbiome revealed by metagenomics and culture.</title>
        <authorList>
            <person name="Gilroy R."/>
            <person name="Ravi A."/>
            <person name="Getino M."/>
            <person name="Pursley I."/>
            <person name="Horton D.L."/>
            <person name="Alikhan N.F."/>
            <person name="Baker D."/>
            <person name="Gharbi K."/>
            <person name="Hall N."/>
            <person name="Watson M."/>
            <person name="Adriaenssens E.M."/>
            <person name="Foster-Nyarko E."/>
            <person name="Jarju S."/>
            <person name="Secka A."/>
            <person name="Antonio M."/>
            <person name="Oren A."/>
            <person name="Chaudhuri R.R."/>
            <person name="La Ragione R."/>
            <person name="Hildebrand F."/>
            <person name="Pallen M.J."/>
        </authorList>
    </citation>
    <scope>NUCLEOTIDE SEQUENCE</scope>
    <source>
        <strain evidence="13">CHK178-757</strain>
    </source>
</reference>
<evidence type="ECO:0000256" key="6">
    <source>
        <dbReference type="ARBA" id="ARBA00022630"/>
    </source>
</evidence>
<dbReference type="EC" id="1.4.3.16" evidence="4"/>
<comment type="caution">
    <text evidence="13">The sequence shown here is derived from an EMBL/GenBank/DDBJ whole genome shotgun (WGS) entry which is preliminary data.</text>
</comment>
<keyword evidence="8" id="KW-0274">FAD</keyword>
<protein>
    <recommendedName>
        <fullName evidence="5">L-aspartate oxidase</fullName>
        <ecNumber evidence="4">1.4.3.16</ecNumber>
    </recommendedName>
    <alternativeName>
        <fullName evidence="10">Quinolinate synthase B</fullName>
    </alternativeName>
</protein>
<name>A0A9D1F2A4_9FIRM</name>
<evidence type="ECO:0000256" key="2">
    <source>
        <dbReference type="ARBA" id="ARBA00004950"/>
    </source>
</evidence>
<evidence type="ECO:0000256" key="1">
    <source>
        <dbReference type="ARBA" id="ARBA00001974"/>
    </source>
</evidence>
<evidence type="ECO:0000313" key="13">
    <source>
        <dbReference type="EMBL" id="HIS46221.1"/>
    </source>
</evidence>
<evidence type="ECO:0000256" key="5">
    <source>
        <dbReference type="ARBA" id="ARBA00021901"/>
    </source>
</evidence>
<evidence type="ECO:0000256" key="8">
    <source>
        <dbReference type="ARBA" id="ARBA00022827"/>
    </source>
</evidence>
<keyword evidence="6" id="KW-0285">Flavoprotein</keyword>
<evidence type="ECO:0000256" key="11">
    <source>
        <dbReference type="ARBA" id="ARBA00048305"/>
    </source>
</evidence>
<keyword evidence="7" id="KW-0662">Pyridine nucleotide biosynthesis</keyword>
<keyword evidence="9 13" id="KW-0560">Oxidoreductase</keyword>
<proteinExistence type="inferred from homology"/>
<gene>
    <name evidence="13" type="ORF">IAB46_01440</name>
</gene>
<comment type="pathway">
    <text evidence="2">Cofactor biosynthesis; NAD(+) biosynthesis; iminoaspartate from L-aspartate (oxidase route): step 1/1.</text>
</comment>
<comment type="similarity">
    <text evidence="3">Belongs to the FAD-dependent oxidoreductase 2 family. NadB subfamily.</text>
</comment>
<evidence type="ECO:0000259" key="12">
    <source>
        <dbReference type="Pfam" id="PF00890"/>
    </source>
</evidence>
<dbReference type="GO" id="GO:0033765">
    <property type="term" value="F:steroid dehydrogenase activity, acting on the CH-CH group of donors"/>
    <property type="evidence" value="ECO:0007669"/>
    <property type="project" value="UniProtKB-ARBA"/>
</dbReference>
<dbReference type="NCBIfam" id="NF004820">
    <property type="entry name" value="PRK06175.1"/>
    <property type="match status" value="1"/>
</dbReference>
<dbReference type="Proteomes" id="UP000823927">
    <property type="component" value="Unassembled WGS sequence"/>
</dbReference>
<evidence type="ECO:0000256" key="4">
    <source>
        <dbReference type="ARBA" id="ARBA00012173"/>
    </source>
</evidence>
<evidence type="ECO:0000256" key="9">
    <source>
        <dbReference type="ARBA" id="ARBA00023002"/>
    </source>
</evidence>
<evidence type="ECO:0000256" key="7">
    <source>
        <dbReference type="ARBA" id="ARBA00022642"/>
    </source>
</evidence>
<evidence type="ECO:0000256" key="10">
    <source>
        <dbReference type="ARBA" id="ARBA00030386"/>
    </source>
</evidence>
<dbReference type="Gene3D" id="3.50.50.60">
    <property type="entry name" value="FAD/NAD(P)-binding domain"/>
    <property type="match status" value="1"/>
</dbReference>
<comment type="catalytic activity">
    <reaction evidence="11">
        <text>L-aspartate + O2 = iminosuccinate + H2O2</text>
        <dbReference type="Rhea" id="RHEA:25876"/>
        <dbReference type="ChEBI" id="CHEBI:15379"/>
        <dbReference type="ChEBI" id="CHEBI:16240"/>
        <dbReference type="ChEBI" id="CHEBI:29991"/>
        <dbReference type="ChEBI" id="CHEBI:77875"/>
        <dbReference type="EC" id="1.4.3.16"/>
    </reaction>
    <physiologicalReaction direction="left-to-right" evidence="11">
        <dbReference type="Rhea" id="RHEA:25877"/>
    </physiologicalReaction>
</comment>
<dbReference type="Pfam" id="PF00890">
    <property type="entry name" value="FAD_binding_2"/>
    <property type="match status" value="1"/>
</dbReference>
<dbReference type="SUPFAM" id="SSF51905">
    <property type="entry name" value="FAD/NAD(P)-binding domain"/>
    <property type="match status" value="1"/>
</dbReference>
<evidence type="ECO:0000313" key="14">
    <source>
        <dbReference type="Proteomes" id="UP000823927"/>
    </source>
</evidence>
<accession>A0A9D1F2A4</accession>
<dbReference type="InterPro" id="IPR036188">
    <property type="entry name" value="FAD/NAD-bd_sf"/>
</dbReference>
<dbReference type="GO" id="GO:0034628">
    <property type="term" value="P:'de novo' NAD+ biosynthetic process from L-aspartate"/>
    <property type="evidence" value="ECO:0007669"/>
    <property type="project" value="TreeGrafter"/>
</dbReference>
<dbReference type="SUPFAM" id="SSF56425">
    <property type="entry name" value="Succinate dehydrogenase/fumarate reductase flavoprotein, catalytic domain"/>
    <property type="match status" value="1"/>
</dbReference>
<comment type="cofactor">
    <cofactor evidence="1">
        <name>FAD</name>
        <dbReference type="ChEBI" id="CHEBI:57692"/>
    </cofactor>
</comment>
<dbReference type="InterPro" id="IPR005288">
    <property type="entry name" value="NadB"/>
</dbReference>
<dbReference type="InterPro" id="IPR027477">
    <property type="entry name" value="Succ_DH/fumarate_Rdtase_cat_sf"/>
</dbReference>